<dbReference type="Gene3D" id="1.10.10.10">
    <property type="entry name" value="Winged helix-like DNA-binding domain superfamily/Winged helix DNA-binding domain"/>
    <property type="match status" value="1"/>
</dbReference>
<dbReference type="InterPro" id="IPR007421">
    <property type="entry name" value="Schlafen_AlbA_2_dom"/>
</dbReference>
<accession>A0ABY7UMP3</accession>
<name>A0ABY7UMP3_9CORY</name>
<dbReference type="SUPFAM" id="SSF46785">
    <property type="entry name" value="Winged helix' DNA-binding domain"/>
    <property type="match status" value="1"/>
</dbReference>
<keyword evidence="2" id="KW-1133">Transmembrane helix</keyword>
<keyword evidence="2" id="KW-0812">Transmembrane</keyword>
<sequence>MGVSLYVVMVSLYVYCALLSMLGYNEGVSERMNDIMARLERQRNDDHCIEAKSGTGKLDTAFWKAVSSFANTDGGLIVLGIEEEQASGTFRPTPGFDPRRSNDQLISGFTEGQAKPPVTPIPKHNIESDENEGSPVILVRIHPMRGDVQMGKQMPCYVTAQGLRDGAYKRVLDGDQKLSSYEVFQLTTLYQPDDSEQSVVDGAEVSDLDSHAWTGLIESLEKRGSRIRQGIKSEEEVLERLQVIDSESRPILAGMLALGYYPQQFYPQLYIDVAVHPTKEKSADTTRFLDRAHCDGPLPLAVEDAIKVILRNLRTRTVEHGSTMVDEPEIPEIALREAVVNAVMHRDYSPQVQGRQVQIDVFPDRVEVNNPGGLWGDRTLDNLEENRSMSRNPALANLLSNLPTPSGSMRVAENEGSGIQRMKDGMLEYGLPQPKFDARIGEFTVVLYRFGLLDPEMSSWLDSIAPESSRQERVALAIASGLGAVSVRELRQHLGLDSDDARKLLITLSRSGLLRPGSDEDSFRLGVGDKELTEQELEVIAVLAKHGESSAKEIAEMMGVSVGSLRPKLRRLVDAGEIAPTAPQTSRMRKYRLPR</sequence>
<evidence type="ECO:0000256" key="1">
    <source>
        <dbReference type="SAM" id="MobiDB-lite"/>
    </source>
</evidence>
<dbReference type="PANTHER" id="PTHR30595:SF6">
    <property type="entry name" value="SCHLAFEN ALBA-2 DOMAIN-CONTAINING PROTEIN"/>
    <property type="match status" value="1"/>
</dbReference>
<feature type="domain" description="Schlafen AlbA-2" evidence="3">
    <location>
        <begin position="48"/>
        <end position="178"/>
    </location>
</feature>
<keyword evidence="5" id="KW-1185">Reference proteome</keyword>
<dbReference type="Proteomes" id="UP001218071">
    <property type="component" value="Chromosome"/>
</dbReference>
<feature type="transmembrane region" description="Helical" evidence="2">
    <location>
        <begin position="6"/>
        <end position="24"/>
    </location>
</feature>
<evidence type="ECO:0000256" key="2">
    <source>
        <dbReference type="SAM" id="Phobius"/>
    </source>
</evidence>
<keyword evidence="2" id="KW-0472">Membrane</keyword>
<organism evidence="4 5">
    <name type="scientific">Corynebacterium jeddahense</name>
    <dbReference type="NCBI Taxonomy" id="1414719"/>
    <lineage>
        <taxon>Bacteria</taxon>
        <taxon>Bacillati</taxon>
        <taxon>Actinomycetota</taxon>
        <taxon>Actinomycetes</taxon>
        <taxon>Mycobacteriales</taxon>
        <taxon>Corynebacteriaceae</taxon>
        <taxon>Corynebacterium</taxon>
    </lineage>
</organism>
<reference evidence="4 5" key="1">
    <citation type="submission" date="2020-10" db="EMBL/GenBank/DDBJ databases">
        <title>Complete genome sequence of Corynebacterium jeddahense DSM 45997, type strain of Corynebacterium jeddahense.</title>
        <authorList>
            <person name="Busche T."/>
            <person name="Kalinowski J."/>
            <person name="Ruckert C."/>
        </authorList>
    </citation>
    <scope>NUCLEOTIDE SEQUENCE [LARGE SCALE GENOMIC DNA]</scope>
    <source>
        <strain evidence="4 5">DSM 45997</strain>
    </source>
</reference>
<feature type="region of interest" description="Disordered" evidence="1">
    <location>
        <begin position="109"/>
        <end position="130"/>
    </location>
</feature>
<evidence type="ECO:0000259" key="3">
    <source>
        <dbReference type="Pfam" id="PF04326"/>
    </source>
</evidence>
<dbReference type="EMBL" id="CP063194">
    <property type="protein sequence ID" value="WCZ39966.1"/>
    <property type="molecule type" value="Genomic_DNA"/>
</dbReference>
<dbReference type="Pfam" id="PF13749">
    <property type="entry name" value="HATPase_c_4"/>
    <property type="match status" value="1"/>
</dbReference>
<dbReference type="InterPro" id="IPR036388">
    <property type="entry name" value="WH-like_DNA-bd_sf"/>
</dbReference>
<protein>
    <submittedName>
        <fullName evidence="4">Divergent AAA domain protein</fullName>
    </submittedName>
</protein>
<dbReference type="Pfam" id="PF04326">
    <property type="entry name" value="SLFN_AlbA_2"/>
    <property type="match status" value="1"/>
</dbReference>
<dbReference type="PANTHER" id="PTHR30595">
    <property type="entry name" value="GLPR-RELATED TRANSCRIPTIONAL REPRESSOR"/>
    <property type="match status" value="1"/>
</dbReference>
<dbReference type="InterPro" id="IPR036390">
    <property type="entry name" value="WH_DNA-bd_sf"/>
</dbReference>
<dbReference type="Gene3D" id="3.30.565.60">
    <property type="match status" value="1"/>
</dbReference>
<gene>
    <name evidence="4" type="ORF">CJEDD_12000</name>
</gene>
<evidence type="ECO:0000313" key="4">
    <source>
        <dbReference type="EMBL" id="WCZ39966.1"/>
    </source>
</evidence>
<dbReference type="InterPro" id="IPR038475">
    <property type="entry name" value="RecG_C_sf"/>
</dbReference>
<dbReference type="InterPro" id="IPR038461">
    <property type="entry name" value="Schlafen_AlbA_2_dom_sf"/>
</dbReference>
<dbReference type="Gene3D" id="3.30.950.30">
    <property type="entry name" value="Schlafen, AAA domain"/>
    <property type="match status" value="1"/>
</dbReference>
<proteinExistence type="predicted"/>
<evidence type="ECO:0000313" key="5">
    <source>
        <dbReference type="Proteomes" id="UP001218071"/>
    </source>
</evidence>